<dbReference type="RefSeq" id="WP_053415401.1">
    <property type="nucleotide sequence ID" value="NZ_LILB01000001.1"/>
</dbReference>
<dbReference type="OrthoDB" id="2437594at2"/>
<dbReference type="Proteomes" id="UP000036867">
    <property type="component" value="Unassembled WGS sequence"/>
</dbReference>
<name>A0A0M0LK39_9BACL</name>
<proteinExistence type="predicted"/>
<accession>A0A0M0LK39</accession>
<sequence length="184" mass="21451">MKKIILLFLISSFSLFFLTVFAIANDKPSPYEKMYPEIGYKTVVAASNDFEQHYKEKLELPLRVPPISFTHNFGRFNDLEGDNNDSFELLYINDYASENHYKIDIRPIKAQIPKRKKYVLNTYELKNGNEATFMRISGFNVLVFERGKWQYMLSIDKRVSDIVTPEILVEIANSIDYPNKKDGS</sequence>
<organism evidence="2 3">
    <name type="scientific">Viridibacillus arvi</name>
    <dbReference type="NCBI Taxonomy" id="263475"/>
    <lineage>
        <taxon>Bacteria</taxon>
        <taxon>Bacillati</taxon>
        <taxon>Bacillota</taxon>
        <taxon>Bacilli</taxon>
        <taxon>Bacillales</taxon>
        <taxon>Caryophanaceae</taxon>
        <taxon>Viridibacillus</taxon>
    </lineage>
</organism>
<evidence type="ECO:0000256" key="1">
    <source>
        <dbReference type="SAM" id="SignalP"/>
    </source>
</evidence>
<dbReference type="GeneID" id="301134864"/>
<keyword evidence="1" id="KW-0732">Signal</keyword>
<evidence type="ECO:0000313" key="3">
    <source>
        <dbReference type="Proteomes" id="UP000036867"/>
    </source>
</evidence>
<protein>
    <recommendedName>
        <fullName evidence="4">DUF4367 domain-containing protein</fullName>
    </recommendedName>
</protein>
<reference evidence="3" key="1">
    <citation type="submission" date="2015-08" db="EMBL/GenBank/DDBJ databases">
        <title>Fjat-10028 dsm 16317.</title>
        <authorList>
            <person name="Liu B."/>
            <person name="Wang J."/>
            <person name="Zhu Y."/>
            <person name="Liu G."/>
            <person name="Chen Q."/>
            <person name="Chen Z."/>
            <person name="Lan J."/>
            <person name="Che J."/>
            <person name="Ge C."/>
            <person name="Shi H."/>
            <person name="Pan Z."/>
            <person name="Liu X."/>
        </authorList>
    </citation>
    <scope>NUCLEOTIDE SEQUENCE [LARGE SCALE GENOMIC DNA]</scope>
    <source>
        <strain evidence="3">DSM 16317</strain>
    </source>
</reference>
<dbReference type="EMBL" id="LILB01000001">
    <property type="protein sequence ID" value="KOO51272.1"/>
    <property type="molecule type" value="Genomic_DNA"/>
</dbReference>
<evidence type="ECO:0008006" key="4">
    <source>
        <dbReference type="Google" id="ProtNLM"/>
    </source>
</evidence>
<feature type="signal peptide" evidence="1">
    <location>
        <begin position="1"/>
        <end position="24"/>
    </location>
</feature>
<keyword evidence="3" id="KW-1185">Reference proteome</keyword>
<feature type="chain" id="PRO_5005603401" description="DUF4367 domain-containing protein" evidence="1">
    <location>
        <begin position="25"/>
        <end position="184"/>
    </location>
</feature>
<gene>
    <name evidence="2" type="ORF">AMD00_01865</name>
</gene>
<evidence type="ECO:0000313" key="2">
    <source>
        <dbReference type="EMBL" id="KOO51272.1"/>
    </source>
</evidence>
<dbReference type="AlphaFoldDB" id="A0A0M0LK39"/>
<comment type="caution">
    <text evidence="2">The sequence shown here is derived from an EMBL/GenBank/DDBJ whole genome shotgun (WGS) entry which is preliminary data.</text>
</comment>